<sequence>MTEKEKKSRNTIHLPEDLLVEILSRVPDASLARFRSTSKGWNCLIKKEVKLAKKSLVVMLIDDRVYFASSDVYALGKSSCNNEYKILRIHHHGDEGGRFQGPGDMARLWMGILTVPSA</sequence>
<accession>A0A8X7SI39</accession>
<dbReference type="PROSITE" id="PS50181">
    <property type="entry name" value="FBOX"/>
    <property type="match status" value="1"/>
</dbReference>
<dbReference type="CDD" id="cd22157">
    <property type="entry name" value="F-box_AtFBW1-like"/>
    <property type="match status" value="1"/>
</dbReference>
<proteinExistence type="predicted"/>
<evidence type="ECO:0000259" key="1">
    <source>
        <dbReference type="PROSITE" id="PS50181"/>
    </source>
</evidence>
<dbReference type="Proteomes" id="UP000886595">
    <property type="component" value="Unassembled WGS sequence"/>
</dbReference>
<feature type="domain" description="F-box" evidence="1">
    <location>
        <begin position="8"/>
        <end position="56"/>
    </location>
</feature>
<dbReference type="AlphaFoldDB" id="A0A8X7SI39"/>
<comment type="caution">
    <text evidence="2">The sequence shown here is derived from an EMBL/GenBank/DDBJ whole genome shotgun (WGS) entry which is preliminary data.</text>
</comment>
<reference evidence="2 3" key="1">
    <citation type="submission" date="2020-02" db="EMBL/GenBank/DDBJ databases">
        <authorList>
            <person name="Ma Q."/>
            <person name="Huang Y."/>
            <person name="Song X."/>
            <person name="Pei D."/>
        </authorList>
    </citation>
    <scope>NUCLEOTIDE SEQUENCE [LARGE SCALE GENOMIC DNA]</scope>
    <source>
        <strain evidence="2">Sxm20200214</strain>
        <tissue evidence="2">Leaf</tissue>
    </source>
</reference>
<dbReference type="SUPFAM" id="SSF81383">
    <property type="entry name" value="F-box domain"/>
    <property type="match status" value="1"/>
</dbReference>
<dbReference type="InterPro" id="IPR036047">
    <property type="entry name" value="F-box-like_dom_sf"/>
</dbReference>
<evidence type="ECO:0000313" key="2">
    <source>
        <dbReference type="EMBL" id="KAG2306432.1"/>
    </source>
</evidence>
<name>A0A8X7SI39_BRACI</name>
<dbReference type="SMART" id="SM00256">
    <property type="entry name" value="FBOX"/>
    <property type="match status" value="1"/>
</dbReference>
<gene>
    <name evidence="2" type="ORF">Bca52824_026180</name>
</gene>
<evidence type="ECO:0000313" key="3">
    <source>
        <dbReference type="Proteomes" id="UP000886595"/>
    </source>
</evidence>
<protein>
    <recommendedName>
        <fullName evidence="1">F-box domain-containing protein</fullName>
    </recommendedName>
</protein>
<dbReference type="Gene3D" id="1.20.1280.50">
    <property type="match status" value="1"/>
</dbReference>
<dbReference type="InterPro" id="IPR001810">
    <property type="entry name" value="F-box_dom"/>
</dbReference>
<dbReference type="EMBL" id="JAAMPC010000006">
    <property type="protein sequence ID" value="KAG2306432.1"/>
    <property type="molecule type" value="Genomic_DNA"/>
</dbReference>
<dbReference type="Pfam" id="PF00646">
    <property type="entry name" value="F-box"/>
    <property type="match status" value="1"/>
</dbReference>
<dbReference type="OrthoDB" id="1924677at2759"/>
<keyword evidence="3" id="KW-1185">Reference proteome</keyword>
<organism evidence="2 3">
    <name type="scientific">Brassica carinata</name>
    <name type="common">Ethiopian mustard</name>
    <name type="synonym">Abyssinian cabbage</name>
    <dbReference type="NCBI Taxonomy" id="52824"/>
    <lineage>
        <taxon>Eukaryota</taxon>
        <taxon>Viridiplantae</taxon>
        <taxon>Streptophyta</taxon>
        <taxon>Embryophyta</taxon>
        <taxon>Tracheophyta</taxon>
        <taxon>Spermatophyta</taxon>
        <taxon>Magnoliopsida</taxon>
        <taxon>eudicotyledons</taxon>
        <taxon>Gunneridae</taxon>
        <taxon>Pentapetalae</taxon>
        <taxon>rosids</taxon>
        <taxon>malvids</taxon>
        <taxon>Brassicales</taxon>
        <taxon>Brassicaceae</taxon>
        <taxon>Brassiceae</taxon>
        <taxon>Brassica</taxon>
    </lineage>
</organism>